<keyword evidence="3" id="KW-1185">Reference proteome</keyword>
<feature type="compositionally biased region" description="Low complexity" evidence="1">
    <location>
        <begin position="37"/>
        <end position="48"/>
    </location>
</feature>
<protein>
    <recommendedName>
        <fullName evidence="4">RecA family profile 1 domain-containing protein</fullName>
    </recommendedName>
</protein>
<dbReference type="Proteomes" id="UP001437256">
    <property type="component" value="Unassembled WGS sequence"/>
</dbReference>
<evidence type="ECO:0000256" key="1">
    <source>
        <dbReference type="SAM" id="MobiDB-lite"/>
    </source>
</evidence>
<sequence>MSSESRPVHSLALPPSSLLSLRKAGYELLDEIPTQSAQELSQASQSGSVSTQPLMQSAASLASRRRGTTVTKFQTHFPALDKLLDGGISRGNILEISGPPGTPKAKIALGVTRSFLSAKEEVLFVGLYMDHVRTRAVYQFLAL</sequence>
<gene>
    <name evidence="2" type="ORF">AAF712_003624</name>
</gene>
<dbReference type="EMBL" id="JBBXMP010000013">
    <property type="protein sequence ID" value="KAL0069260.1"/>
    <property type="molecule type" value="Genomic_DNA"/>
</dbReference>
<reference evidence="2 3" key="1">
    <citation type="submission" date="2024-05" db="EMBL/GenBank/DDBJ databases">
        <title>A draft genome resource for the thread blight pathogen Marasmius tenuissimus strain MS-2.</title>
        <authorList>
            <person name="Yulfo-Soto G.E."/>
            <person name="Baruah I.K."/>
            <person name="Amoako-Attah I."/>
            <person name="Bukari Y."/>
            <person name="Meinhardt L.W."/>
            <person name="Bailey B.A."/>
            <person name="Cohen S.P."/>
        </authorList>
    </citation>
    <scope>NUCLEOTIDE SEQUENCE [LARGE SCALE GENOMIC DNA]</scope>
    <source>
        <strain evidence="2 3">MS-2</strain>
    </source>
</reference>
<dbReference type="SUPFAM" id="SSF52540">
    <property type="entry name" value="P-loop containing nucleoside triphosphate hydrolases"/>
    <property type="match status" value="1"/>
</dbReference>
<comment type="caution">
    <text evidence="2">The sequence shown here is derived from an EMBL/GenBank/DDBJ whole genome shotgun (WGS) entry which is preliminary data.</text>
</comment>
<accession>A0ABR3A6Y6</accession>
<evidence type="ECO:0000313" key="3">
    <source>
        <dbReference type="Proteomes" id="UP001437256"/>
    </source>
</evidence>
<organism evidence="2 3">
    <name type="scientific">Marasmius tenuissimus</name>
    <dbReference type="NCBI Taxonomy" id="585030"/>
    <lineage>
        <taxon>Eukaryota</taxon>
        <taxon>Fungi</taxon>
        <taxon>Dikarya</taxon>
        <taxon>Basidiomycota</taxon>
        <taxon>Agaricomycotina</taxon>
        <taxon>Agaricomycetes</taxon>
        <taxon>Agaricomycetidae</taxon>
        <taxon>Agaricales</taxon>
        <taxon>Marasmiineae</taxon>
        <taxon>Marasmiaceae</taxon>
        <taxon>Marasmius</taxon>
    </lineage>
</organism>
<dbReference type="InterPro" id="IPR027417">
    <property type="entry name" value="P-loop_NTPase"/>
</dbReference>
<feature type="compositionally biased region" description="Polar residues" evidence="1">
    <location>
        <begin position="49"/>
        <end position="60"/>
    </location>
</feature>
<evidence type="ECO:0000313" key="2">
    <source>
        <dbReference type="EMBL" id="KAL0069260.1"/>
    </source>
</evidence>
<name>A0ABR3A6Y6_9AGAR</name>
<evidence type="ECO:0008006" key="4">
    <source>
        <dbReference type="Google" id="ProtNLM"/>
    </source>
</evidence>
<feature type="region of interest" description="Disordered" evidence="1">
    <location>
        <begin position="37"/>
        <end position="66"/>
    </location>
</feature>
<dbReference type="Gene3D" id="3.40.50.300">
    <property type="entry name" value="P-loop containing nucleotide triphosphate hydrolases"/>
    <property type="match status" value="1"/>
</dbReference>
<proteinExistence type="predicted"/>